<keyword evidence="4" id="KW-0143">Chaperone</keyword>
<evidence type="ECO:0000256" key="3">
    <source>
        <dbReference type="ARBA" id="ARBA00022490"/>
    </source>
</evidence>
<protein>
    <recommendedName>
        <fullName evidence="7">ESX-2 secretion-associated protein EspG2</fullName>
    </recommendedName>
</protein>
<evidence type="ECO:0008006" key="7">
    <source>
        <dbReference type="Google" id="ProtNLM"/>
    </source>
</evidence>
<name>A0A1A2XTW6_MYCSD</name>
<evidence type="ECO:0000256" key="4">
    <source>
        <dbReference type="ARBA" id="ARBA00023186"/>
    </source>
</evidence>
<evidence type="ECO:0000313" key="6">
    <source>
        <dbReference type="Proteomes" id="UP000093943"/>
    </source>
</evidence>
<keyword evidence="3" id="KW-0963">Cytoplasm</keyword>
<dbReference type="InterPro" id="IPR025734">
    <property type="entry name" value="EspG"/>
</dbReference>
<evidence type="ECO:0000256" key="1">
    <source>
        <dbReference type="ARBA" id="ARBA00004496"/>
    </source>
</evidence>
<organism evidence="5 6">
    <name type="scientific">Mycolicibacter sinensis (strain JDM601)</name>
    <name type="common">Mycobacterium sinense</name>
    <dbReference type="NCBI Taxonomy" id="875328"/>
    <lineage>
        <taxon>Bacteria</taxon>
        <taxon>Bacillati</taxon>
        <taxon>Actinomycetota</taxon>
        <taxon>Actinomycetes</taxon>
        <taxon>Mycobacteriales</taxon>
        <taxon>Mycobacteriaceae</taxon>
        <taxon>Mycolicibacter</taxon>
    </lineage>
</organism>
<comment type="caution">
    <text evidence="5">The sequence shown here is derived from an EMBL/GenBank/DDBJ whole genome shotgun (WGS) entry which is preliminary data.</text>
</comment>
<comment type="similarity">
    <text evidence="2">Belongs to the EspG family.</text>
</comment>
<dbReference type="AlphaFoldDB" id="A0A1A2XTW6"/>
<evidence type="ECO:0000313" key="5">
    <source>
        <dbReference type="EMBL" id="OBI28527.1"/>
    </source>
</evidence>
<dbReference type="Pfam" id="PF14011">
    <property type="entry name" value="ESX-1_EspG"/>
    <property type="match status" value="1"/>
</dbReference>
<comment type="subcellular location">
    <subcellularLocation>
        <location evidence="1">Cytoplasm</location>
    </subcellularLocation>
</comment>
<evidence type="ECO:0000256" key="2">
    <source>
        <dbReference type="ARBA" id="ARBA00006411"/>
    </source>
</evidence>
<proteinExistence type="inferred from homology"/>
<dbReference type="GO" id="GO:0005737">
    <property type="term" value="C:cytoplasm"/>
    <property type="evidence" value="ECO:0007669"/>
    <property type="project" value="UniProtKB-SubCell"/>
</dbReference>
<gene>
    <name evidence="5" type="ORF">A5710_03145</name>
</gene>
<dbReference type="EMBL" id="LZKG01000102">
    <property type="protein sequence ID" value="OBI28527.1"/>
    <property type="molecule type" value="Genomic_DNA"/>
</dbReference>
<reference evidence="6" key="1">
    <citation type="submission" date="2016-06" db="EMBL/GenBank/DDBJ databases">
        <authorList>
            <person name="Sutton G."/>
            <person name="Brinkac L."/>
            <person name="Sanka R."/>
            <person name="Adams M."/>
            <person name="Lau E."/>
            <person name="Sam S."/>
            <person name="Sreng N."/>
            <person name="Him V."/>
            <person name="Kerleguer A."/>
            <person name="Cheng S."/>
        </authorList>
    </citation>
    <scope>NUCLEOTIDE SEQUENCE [LARGE SCALE GENOMIC DNA]</scope>
    <source>
        <strain evidence="6">E1876</strain>
    </source>
</reference>
<accession>A0A1A2XTW6</accession>
<sequence>MGAAQLRILQSAADPEQSNQTSIVALQAGVETGRPTRTHVEPGAVTIIDTPEGRVVVEHTASAGGQWMVVAPGTADNIATAVNRMVARLPAADDWHSYRRSF</sequence>
<dbReference type="Proteomes" id="UP000093943">
    <property type="component" value="Unassembled WGS sequence"/>
</dbReference>